<dbReference type="Proteomes" id="UP000003806">
    <property type="component" value="Chromosome"/>
</dbReference>
<dbReference type="AlphaFoldDB" id="H0UKU9"/>
<sequence length="400" mass="43092">MTAALGIFSIAKKNIRRRPWRSFCLTATVLLLSCFLFAGTALTVSLARGAQSMGDRLGADIMVVPAGFDPHIDDIILSGRPSSFYLPHDVMERLSAIEGIDRMTPQTFLATLRASCCSYPLQLVGIDYQTDFLIKPWLNETLRRDLKKGEAILGHRVSGEPGDTLHFFGVDLKIAGRLEQTGMGFDATVFMTRETIADLAKAAEKIFQHPLSKDGSLISTVMLKLRPGYDSVAVAQKINAQLNDSDIFALFSKKFVNSITSSLTLVSWMIRGAVGLIWLLAVFIIALLFSVTVNERKTELGVLRAIGASRGKLLRLVLAEAFLISFYGATTGAALGALIVALVSPAVTAALKLPFLLPSFGSLAVLLLGAVAASVLTGVFGATFSARQAAKTDIYETLRS</sequence>
<keyword evidence="3 7" id="KW-0812">Transmembrane</keyword>
<proteinExistence type="inferred from homology"/>
<keyword evidence="5 7" id="KW-0472">Membrane</keyword>
<dbReference type="RefSeq" id="WP_008521358.1">
    <property type="nucleotide sequence ID" value="NZ_CM001376.1"/>
</dbReference>
<feature type="domain" description="ABC3 transporter permease C-terminal" evidence="8">
    <location>
        <begin position="274"/>
        <end position="382"/>
    </location>
</feature>
<feature type="transmembrane region" description="Helical" evidence="7">
    <location>
        <begin position="363"/>
        <end position="384"/>
    </location>
</feature>
<evidence type="ECO:0000259" key="9">
    <source>
        <dbReference type="Pfam" id="PF12704"/>
    </source>
</evidence>
<evidence type="ECO:0000256" key="3">
    <source>
        <dbReference type="ARBA" id="ARBA00022692"/>
    </source>
</evidence>
<dbReference type="InterPro" id="IPR050250">
    <property type="entry name" value="Macrolide_Exporter_MacB"/>
</dbReference>
<evidence type="ECO:0000256" key="6">
    <source>
        <dbReference type="ARBA" id="ARBA00038076"/>
    </source>
</evidence>
<keyword evidence="11" id="KW-1185">Reference proteome</keyword>
<dbReference type="InterPro" id="IPR003838">
    <property type="entry name" value="ABC3_permease_C"/>
</dbReference>
<dbReference type="Pfam" id="PF02687">
    <property type="entry name" value="FtsX"/>
    <property type="match status" value="1"/>
</dbReference>
<feature type="transmembrane region" description="Helical" evidence="7">
    <location>
        <begin position="313"/>
        <end position="343"/>
    </location>
</feature>
<feature type="domain" description="MacB-like periplasmic core" evidence="9">
    <location>
        <begin position="41"/>
        <end position="240"/>
    </location>
</feature>
<keyword evidence="4 7" id="KW-1133">Transmembrane helix</keyword>
<protein>
    <submittedName>
        <fullName evidence="10">ABC-type antimicrobial peptide transport system, permease component</fullName>
    </submittedName>
</protein>
<evidence type="ECO:0000256" key="4">
    <source>
        <dbReference type="ARBA" id="ARBA00022989"/>
    </source>
</evidence>
<dbReference type="HOGENOM" id="CLU_055576_0_0_0"/>
<dbReference type="PANTHER" id="PTHR30572">
    <property type="entry name" value="MEMBRANE COMPONENT OF TRANSPORTER-RELATED"/>
    <property type="match status" value="1"/>
</dbReference>
<organism evidence="10 11">
    <name type="scientific">Jonquetella anthropi DSM 22815</name>
    <dbReference type="NCBI Taxonomy" id="885272"/>
    <lineage>
        <taxon>Bacteria</taxon>
        <taxon>Thermotogati</taxon>
        <taxon>Synergistota</taxon>
        <taxon>Synergistia</taxon>
        <taxon>Synergistales</taxon>
        <taxon>Dethiosulfovibrionaceae</taxon>
        <taxon>Jonquetella</taxon>
    </lineage>
</organism>
<evidence type="ECO:0000313" key="10">
    <source>
        <dbReference type="EMBL" id="EHM13308.1"/>
    </source>
</evidence>
<reference evidence="10 11" key="1">
    <citation type="submission" date="2011-11" db="EMBL/GenBank/DDBJ databases">
        <title>The Noncontiguous Finished genome of Jonquetella anthropi DSM 22815.</title>
        <authorList>
            <consortium name="US DOE Joint Genome Institute (JGI-PGF)"/>
            <person name="Lucas S."/>
            <person name="Copeland A."/>
            <person name="Lapidus A."/>
            <person name="Glavina del Rio T."/>
            <person name="Dalin E."/>
            <person name="Tice H."/>
            <person name="Bruce D."/>
            <person name="Goodwin L."/>
            <person name="Pitluck S."/>
            <person name="Peters L."/>
            <person name="Mikhailova N."/>
            <person name="Held B."/>
            <person name="Kyrpides N."/>
            <person name="Mavromatis K."/>
            <person name="Ivanova N."/>
            <person name="Markowitz V."/>
            <person name="Cheng J.-F."/>
            <person name="Hugenholtz P."/>
            <person name="Woyke T."/>
            <person name="Wu D."/>
            <person name="Gronow S."/>
            <person name="Wellnitz S."/>
            <person name="Brambilla E."/>
            <person name="Klenk H.-P."/>
            <person name="Eisen J.A."/>
        </authorList>
    </citation>
    <scope>NUCLEOTIDE SEQUENCE [LARGE SCALE GENOMIC DNA]</scope>
    <source>
        <strain evidence="10 11">DSM 22815</strain>
    </source>
</reference>
<evidence type="ECO:0000256" key="1">
    <source>
        <dbReference type="ARBA" id="ARBA00004651"/>
    </source>
</evidence>
<comment type="similarity">
    <text evidence="6">Belongs to the ABC-4 integral membrane protein family.</text>
</comment>
<dbReference type="OrthoDB" id="6313at2"/>
<evidence type="ECO:0000259" key="8">
    <source>
        <dbReference type="Pfam" id="PF02687"/>
    </source>
</evidence>
<feature type="transmembrane region" description="Helical" evidence="7">
    <location>
        <begin position="268"/>
        <end position="293"/>
    </location>
</feature>
<comment type="subcellular location">
    <subcellularLocation>
        <location evidence="1">Cell membrane</location>
        <topology evidence="1">Multi-pass membrane protein</topology>
    </subcellularLocation>
</comment>
<evidence type="ECO:0000313" key="11">
    <source>
        <dbReference type="Proteomes" id="UP000003806"/>
    </source>
</evidence>
<dbReference type="InterPro" id="IPR025857">
    <property type="entry name" value="MacB_PCD"/>
</dbReference>
<dbReference type="eggNOG" id="COG0577">
    <property type="taxonomic scope" value="Bacteria"/>
</dbReference>
<dbReference type="GO" id="GO:0022857">
    <property type="term" value="F:transmembrane transporter activity"/>
    <property type="evidence" value="ECO:0007669"/>
    <property type="project" value="TreeGrafter"/>
</dbReference>
<evidence type="ECO:0000256" key="2">
    <source>
        <dbReference type="ARBA" id="ARBA00022475"/>
    </source>
</evidence>
<name>H0UKU9_9BACT</name>
<dbReference type="Pfam" id="PF12704">
    <property type="entry name" value="MacB_PCD"/>
    <property type="match status" value="1"/>
</dbReference>
<accession>H0UKU9</accession>
<dbReference type="GO" id="GO:0005886">
    <property type="term" value="C:plasma membrane"/>
    <property type="evidence" value="ECO:0007669"/>
    <property type="project" value="UniProtKB-SubCell"/>
</dbReference>
<dbReference type="STRING" id="885272.JonanDRAFT_0935"/>
<evidence type="ECO:0000256" key="5">
    <source>
        <dbReference type="ARBA" id="ARBA00023136"/>
    </source>
</evidence>
<dbReference type="PANTHER" id="PTHR30572:SF4">
    <property type="entry name" value="ABC TRANSPORTER PERMEASE YTRF"/>
    <property type="match status" value="1"/>
</dbReference>
<dbReference type="EMBL" id="CM001376">
    <property type="protein sequence ID" value="EHM13308.1"/>
    <property type="molecule type" value="Genomic_DNA"/>
</dbReference>
<evidence type="ECO:0000256" key="7">
    <source>
        <dbReference type="SAM" id="Phobius"/>
    </source>
</evidence>
<gene>
    <name evidence="10" type="ORF">JonanDRAFT_0935</name>
</gene>
<keyword evidence="2" id="KW-1003">Cell membrane</keyword>